<comment type="caution">
    <text evidence="1">The sequence shown here is derived from an EMBL/GenBank/DDBJ whole genome shotgun (WGS) entry which is preliminary data.</text>
</comment>
<reference evidence="1 2" key="1">
    <citation type="submission" date="2018-04" db="EMBL/GenBank/DDBJ databases">
        <title>Active sludge and wastewater microbial communities from Klosterneuburg, Austria.</title>
        <authorList>
            <person name="Wagner M."/>
        </authorList>
    </citation>
    <scope>NUCLEOTIDE SEQUENCE [LARGE SCALE GENOMIC DNA]</scope>
    <source>
        <strain evidence="1 2">Nl12</strain>
    </source>
</reference>
<evidence type="ECO:0000313" key="1">
    <source>
        <dbReference type="EMBL" id="PTQ81213.1"/>
    </source>
</evidence>
<dbReference type="EMBL" id="QAOK01000011">
    <property type="protein sequence ID" value="PTQ81213.1"/>
    <property type="molecule type" value="Genomic_DNA"/>
</dbReference>
<sequence length="65" mass="7823">VKRYRYSSHDELKAHMQTFLMAYNFARRLKTLKGLTPFEYVCKIWSEDPDRFIINPHHHTVGLNT</sequence>
<dbReference type="RefSeq" id="WP_375136000.1">
    <property type="nucleotide sequence ID" value="NZ_QAOK01000011.1"/>
</dbReference>
<dbReference type="AlphaFoldDB" id="A0A2T5IBK6"/>
<accession>A0A2T5IBK6</accession>
<evidence type="ECO:0008006" key="3">
    <source>
        <dbReference type="Google" id="ProtNLM"/>
    </source>
</evidence>
<dbReference type="Proteomes" id="UP000244152">
    <property type="component" value="Unassembled WGS sequence"/>
</dbReference>
<organism evidence="1 2">
    <name type="scientific">Nitrosospira multiformis</name>
    <dbReference type="NCBI Taxonomy" id="1231"/>
    <lineage>
        <taxon>Bacteria</taxon>
        <taxon>Pseudomonadati</taxon>
        <taxon>Pseudomonadota</taxon>
        <taxon>Betaproteobacteria</taxon>
        <taxon>Nitrosomonadales</taxon>
        <taxon>Nitrosomonadaceae</taxon>
        <taxon>Nitrosospira</taxon>
    </lineage>
</organism>
<proteinExistence type="predicted"/>
<protein>
    <recommendedName>
        <fullName evidence="3">Integrase-like protein</fullName>
    </recommendedName>
</protein>
<feature type="non-terminal residue" evidence="1">
    <location>
        <position position="1"/>
    </location>
</feature>
<dbReference type="GO" id="GO:0015074">
    <property type="term" value="P:DNA integration"/>
    <property type="evidence" value="ECO:0007669"/>
    <property type="project" value="InterPro"/>
</dbReference>
<evidence type="ECO:0000313" key="2">
    <source>
        <dbReference type="Proteomes" id="UP000244152"/>
    </source>
</evidence>
<gene>
    <name evidence="1" type="ORF">C8R21_11190</name>
</gene>
<name>A0A2T5IBK6_9PROT</name>